<accession>J1JRU7</accession>
<dbReference type="Proteomes" id="UP000001077">
    <property type="component" value="Unassembled WGS sequence"/>
</dbReference>
<proteinExistence type="predicted"/>
<comment type="caution">
    <text evidence="2">The sequence shown here is derived from an EMBL/GenBank/DDBJ whole genome shotgun (WGS) entry which is preliminary data.</text>
</comment>
<name>J1JRU7_9HYPH</name>
<gene>
    <name evidence="2" type="ORF">MCY_00274</name>
</gene>
<reference evidence="2 3" key="1">
    <citation type="submission" date="2012-03" db="EMBL/GenBank/DDBJ databases">
        <title>The Genome Sequence of Bartonella rattimassiliensis 15908.</title>
        <authorList>
            <consortium name="The Broad Institute Genome Sequencing Platform"/>
            <consortium name="The Broad Institute Genome Sequencing Center for Infectious Disease"/>
            <person name="Feldgarden M."/>
            <person name="Kirby J."/>
            <person name="Kosoy M."/>
            <person name="Birtles R."/>
            <person name="Probert W.S."/>
            <person name="Chiaraviglio L."/>
            <person name="Young S.K."/>
            <person name="Zeng Q."/>
            <person name="Gargeya S."/>
            <person name="Fitzgerald M."/>
            <person name="Haas B."/>
            <person name="Abouelleil A."/>
            <person name="Alvarado L."/>
            <person name="Arachchi H.M."/>
            <person name="Berlin A."/>
            <person name="Chapman S.B."/>
            <person name="Gearin G."/>
            <person name="Goldberg J."/>
            <person name="Griggs A."/>
            <person name="Gujja S."/>
            <person name="Hansen M."/>
            <person name="Heiman D."/>
            <person name="Howarth C."/>
            <person name="Larimer J."/>
            <person name="Lui A."/>
            <person name="MacDonald P.J.P."/>
            <person name="McCowen C."/>
            <person name="Montmayeur A."/>
            <person name="Murphy C."/>
            <person name="Neiman D."/>
            <person name="Pearson M."/>
            <person name="Priest M."/>
            <person name="Roberts A."/>
            <person name="Saif S."/>
            <person name="Shea T."/>
            <person name="Sisk P."/>
            <person name="Stolte C."/>
            <person name="Sykes S."/>
            <person name="Wortman J."/>
            <person name="Nusbaum C."/>
            <person name="Birren B."/>
        </authorList>
    </citation>
    <scope>NUCLEOTIDE SEQUENCE [LARGE SCALE GENOMIC DNA]</scope>
    <source>
        <strain evidence="2 3">15908</strain>
    </source>
</reference>
<organism evidence="2 3">
    <name type="scientific">Bartonella rattimassiliensis 15908</name>
    <dbReference type="NCBI Taxonomy" id="1094556"/>
    <lineage>
        <taxon>Bacteria</taxon>
        <taxon>Pseudomonadati</taxon>
        <taxon>Pseudomonadota</taxon>
        <taxon>Alphaproteobacteria</taxon>
        <taxon>Hyphomicrobiales</taxon>
        <taxon>Bartonellaceae</taxon>
        <taxon>Bartonella</taxon>
    </lineage>
</organism>
<dbReference type="EMBL" id="AILY01000008">
    <property type="protein sequence ID" value="EJF87150.1"/>
    <property type="molecule type" value="Genomic_DNA"/>
</dbReference>
<evidence type="ECO:0000256" key="1">
    <source>
        <dbReference type="SAM" id="MobiDB-lite"/>
    </source>
</evidence>
<protein>
    <submittedName>
        <fullName evidence="2">Uncharacterized protein</fullName>
    </submittedName>
</protein>
<dbReference type="PATRIC" id="fig|1094556.3.peg.359"/>
<dbReference type="RefSeq" id="WP_007346578.1">
    <property type="nucleotide sequence ID" value="NZ_CALY02000014.1"/>
</dbReference>
<dbReference type="Gene3D" id="1.20.5.2280">
    <property type="match status" value="1"/>
</dbReference>
<dbReference type="STRING" id="1094556.MCY_00274"/>
<feature type="compositionally biased region" description="Basic and acidic residues" evidence="1">
    <location>
        <begin position="1"/>
        <end position="14"/>
    </location>
</feature>
<dbReference type="AlphaFoldDB" id="J1JRU7"/>
<dbReference type="eggNOG" id="COG5295">
    <property type="taxonomic scope" value="Bacteria"/>
</dbReference>
<dbReference type="OrthoDB" id="1631723at2"/>
<keyword evidence="3" id="KW-1185">Reference proteome</keyword>
<evidence type="ECO:0000313" key="2">
    <source>
        <dbReference type="EMBL" id="EJF87150.1"/>
    </source>
</evidence>
<feature type="region of interest" description="Disordered" evidence="1">
    <location>
        <begin position="1"/>
        <end position="20"/>
    </location>
</feature>
<evidence type="ECO:0000313" key="3">
    <source>
        <dbReference type="Proteomes" id="UP000001077"/>
    </source>
</evidence>
<dbReference type="HOGENOM" id="CLU_2244666_0_0_5"/>
<sequence length="104" mass="11856">MDGAVKYDKDEKGNKTNKISLIGGNESDPVLIDNVAERHIENGSKEAINGERLYDYPKEQMKTVLDDTKKYTDKRFDDVIDNAMSNVINEAKSYTDTKFEALKY</sequence>